<dbReference type="Proteomes" id="UP000315112">
    <property type="component" value="Unassembled WGS sequence"/>
</dbReference>
<dbReference type="OrthoDB" id="8926276at2"/>
<evidence type="ECO:0000313" key="3">
    <source>
        <dbReference type="Proteomes" id="UP000315112"/>
    </source>
</evidence>
<reference evidence="2" key="2">
    <citation type="submission" date="2019-07" db="EMBL/GenBank/DDBJ databases">
        <authorList>
            <person name="Whitman W."/>
            <person name="Huntemann M."/>
            <person name="Clum A."/>
            <person name="Pillay M."/>
            <person name="Palaniappan K."/>
            <person name="Varghese N."/>
            <person name="Mikhailova N."/>
            <person name="Stamatis D."/>
            <person name="Reddy T."/>
            <person name="Daum C."/>
            <person name="Shapiro N."/>
            <person name="Ivanova N."/>
            <person name="Kyrpides N."/>
            <person name="Woyke T."/>
        </authorList>
    </citation>
    <scope>NUCLEOTIDE SEQUENCE</scope>
    <source>
        <strain evidence="2">CGMCC 1.10685</strain>
    </source>
</reference>
<proteinExistence type="predicted"/>
<reference evidence="1 4" key="3">
    <citation type="submission" date="2019-12" db="EMBL/GenBank/DDBJ databases">
        <title>Draft Genome Sequences of Six Type Strains of the Genus Massilia.</title>
        <authorList>
            <person name="Miess H."/>
            <person name="Frediansyah A."/>
            <person name="Goeker M."/>
            <person name="Gross H."/>
        </authorList>
    </citation>
    <scope>NUCLEOTIDE SEQUENCE [LARGE SCALE GENOMIC DNA]</scope>
    <source>
        <strain evidence="1 4">DSM 26639</strain>
    </source>
</reference>
<protein>
    <submittedName>
        <fullName evidence="2">Uncharacterized protein</fullName>
    </submittedName>
</protein>
<organism evidence="2 3">
    <name type="scientific">Pseudoduganella flava</name>
    <dbReference type="NCBI Taxonomy" id="871742"/>
    <lineage>
        <taxon>Bacteria</taxon>
        <taxon>Pseudomonadati</taxon>
        <taxon>Pseudomonadota</taxon>
        <taxon>Betaproteobacteria</taxon>
        <taxon>Burkholderiales</taxon>
        <taxon>Oxalobacteraceae</taxon>
        <taxon>Telluria group</taxon>
        <taxon>Pseudoduganella</taxon>
    </lineage>
</organism>
<dbReference type="RefSeq" id="WP_145872929.1">
    <property type="nucleotide sequence ID" value="NZ_CP046904.1"/>
</dbReference>
<dbReference type="AlphaFoldDB" id="A0A562Q433"/>
<name>A0A562Q433_9BURK</name>
<sequence length="159" mass="17952">MNAVMNDTMMKPNRYAMPPISPALERQRELAGRLDNWRRVVSGPLTRAASCCALWARWYVSSRVGETMPAEDLAELKAQPVRPLVSADQLDGWMIEAAWRTLGDYNDRMALKAKYIYQMPDERIRLKLKGVRGSHVKLVVARAERNLLAVLAAVERAAS</sequence>
<keyword evidence="4" id="KW-1185">Reference proteome</keyword>
<gene>
    <name evidence="1" type="ORF">GO485_22460</name>
    <name evidence="2" type="ORF">IP92_00504</name>
</gene>
<dbReference type="Proteomes" id="UP000437862">
    <property type="component" value="Chromosome"/>
</dbReference>
<reference evidence="2 3" key="1">
    <citation type="journal article" date="2015" name="Stand. Genomic Sci.">
        <title>Genomic Encyclopedia of Bacterial and Archaeal Type Strains, Phase III: the genomes of soil and plant-associated and newly described type strains.</title>
        <authorList>
            <person name="Whitman W.B."/>
            <person name="Woyke T."/>
            <person name="Klenk H.P."/>
            <person name="Zhou Y."/>
            <person name="Lilburn T.G."/>
            <person name="Beck B.J."/>
            <person name="De Vos P."/>
            <person name="Vandamme P."/>
            <person name="Eisen J.A."/>
            <person name="Garrity G."/>
            <person name="Hugenholtz P."/>
            <person name="Kyrpides N.C."/>
        </authorList>
    </citation>
    <scope>NUCLEOTIDE SEQUENCE [LARGE SCALE GENOMIC DNA]</scope>
    <source>
        <strain evidence="2 3">CGMCC 1.10685</strain>
    </source>
</reference>
<evidence type="ECO:0000313" key="1">
    <source>
        <dbReference type="EMBL" id="QGZ41543.1"/>
    </source>
</evidence>
<evidence type="ECO:0000313" key="2">
    <source>
        <dbReference type="EMBL" id="TWI51517.1"/>
    </source>
</evidence>
<evidence type="ECO:0000313" key="4">
    <source>
        <dbReference type="Proteomes" id="UP000437862"/>
    </source>
</evidence>
<accession>A0A562Q433</accession>
<dbReference type="EMBL" id="CP046904">
    <property type="protein sequence ID" value="QGZ41543.1"/>
    <property type="molecule type" value="Genomic_DNA"/>
</dbReference>
<dbReference type="EMBL" id="VLKW01000001">
    <property type="protein sequence ID" value="TWI51517.1"/>
    <property type="molecule type" value="Genomic_DNA"/>
</dbReference>